<evidence type="ECO:0000256" key="1">
    <source>
        <dbReference type="SAM" id="MobiDB-lite"/>
    </source>
</evidence>
<organism evidence="3 4">
    <name type="scientific">Streptomyces desertarenae</name>
    <dbReference type="NCBI Taxonomy" id="2666184"/>
    <lineage>
        <taxon>Bacteria</taxon>
        <taxon>Bacillati</taxon>
        <taxon>Actinomycetota</taxon>
        <taxon>Actinomycetes</taxon>
        <taxon>Kitasatosporales</taxon>
        <taxon>Streptomycetaceae</taxon>
        <taxon>Streptomyces</taxon>
    </lineage>
</organism>
<comment type="caution">
    <text evidence="3">The sequence shown here is derived from an EMBL/GenBank/DDBJ whole genome shotgun (WGS) entry which is preliminary data.</text>
</comment>
<keyword evidence="2" id="KW-1133">Transmembrane helix</keyword>
<keyword evidence="4" id="KW-1185">Reference proteome</keyword>
<proteinExistence type="predicted"/>
<dbReference type="InterPro" id="IPR047816">
    <property type="entry name" value="SCO1431-like"/>
</dbReference>
<protein>
    <submittedName>
        <fullName evidence="3">SCO1431 family membrane protein</fullName>
    </submittedName>
</protein>
<sequence>MGHTMAASIPTPLVRTGGPSDEEREKLIEQVLGWTLTVLVSVIVTGLGLL</sequence>
<evidence type="ECO:0000256" key="2">
    <source>
        <dbReference type="SAM" id="Phobius"/>
    </source>
</evidence>
<dbReference type="EMBL" id="JBHUFU010000006">
    <property type="protein sequence ID" value="MFD1830506.1"/>
    <property type="molecule type" value="Genomic_DNA"/>
</dbReference>
<feature type="region of interest" description="Disordered" evidence="1">
    <location>
        <begin position="1"/>
        <end position="21"/>
    </location>
</feature>
<keyword evidence="2" id="KW-0812">Transmembrane</keyword>
<dbReference type="RefSeq" id="WP_380899495.1">
    <property type="nucleotide sequence ID" value="NZ_JBHUFU010000006.1"/>
</dbReference>
<keyword evidence="2" id="KW-0472">Membrane</keyword>
<accession>A0ABW4PML5</accession>
<evidence type="ECO:0000313" key="3">
    <source>
        <dbReference type="EMBL" id="MFD1830506.1"/>
    </source>
</evidence>
<dbReference type="NCBIfam" id="NF033485">
    <property type="entry name" value="small_SCO1431"/>
    <property type="match status" value="1"/>
</dbReference>
<feature type="transmembrane region" description="Helical" evidence="2">
    <location>
        <begin position="31"/>
        <end position="49"/>
    </location>
</feature>
<reference evidence="4" key="1">
    <citation type="journal article" date="2019" name="Int. J. Syst. Evol. Microbiol.">
        <title>The Global Catalogue of Microorganisms (GCM) 10K type strain sequencing project: providing services to taxonomists for standard genome sequencing and annotation.</title>
        <authorList>
            <consortium name="The Broad Institute Genomics Platform"/>
            <consortium name="The Broad Institute Genome Sequencing Center for Infectious Disease"/>
            <person name="Wu L."/>
            <person name="Ma J."/>
        </authorList>
    </citation>
    <scope>NUCLEOTIDE SEQUENCE [LARGE SCALE GENOMIC DNA]</scope>
    <source>
        <strain evidence="4">CGMCC 4.7455</strain>
    </source>
</reference>
<dbReference type="Proteomes" id="UP001597365">
    <property type="component" value="Unassembled WGS sequence"/>
</dbReference>
<evidence type="ECO:0000313" key="4">
    <source>
        <dbReference type="Proteomes" id="UP001597365"/>
    </source>
</evidence>
<gene>
    <name evidence="3" type="ORF">ACFSJS_12620</name>
</gene>
<name>A0ABW4PML5_9ACTN</name>